<dbReference type="InterPro" id="IPR004682">
    <property type="entry name" value="TRAP_DctP"/>
</dbReference>
<feature type="chain" id="PRO_5012494103" evidence="4">
    <location>
        <begin position="27"/>
        <end position="340"/>
    </location>
</feature>
<evidence type="ECO:0000256" key="4">
    <source>
        <dbReference type="SAM" id="SignalP"/>
    </source>
</evidence>
<evidence type="ECO:0000313" key="6">
    <source>
        <dbReference type="Proteomes" id="UP000217785"/>
    </source>
</evidence>
<dbReference type="PROSITE" id="PS51257">
    <property type="entry name" value="PROKAR_LIPOPROTEIN"/>
    <property type="match status" value="1"/>
</dbReference>
<keyword evidence="3 4" id="KW-0732">Signal</keyword>
<feature type="signal peptide" evidence="4">
    <location>
        <begin position="1"/>
        <end position="26"/>
    </location>
</feature>
<dbReference type="NCBIfam" id="NF037995">
    <property type="entry name" value="TRAP_S1"/>
    <property type="match status" value="1"/>
</dbReference>
<evidence type="ECO:0000256" key="3">
    <source>
        <dbReference type="ARBA" id="ARBA00022729"/>
    </source>
</evidence>
<evidence type="ECO:0000313" key="5">
    <source>
        <dbReference type="EMBL" id="GAX89941.1"/>
    </source>
</evidence>
<name>A0A292YM05_9BACL</name>
<dbReference type="NCBIfam" id="TIGR00787">
    <property type="entry name" value="dctP"/>
    <property type="match status" value="1"/>
</dbReference>
<dbReference type="InterPro" id="IPR018389">
    <property type="entry name" value="DctP_fam"/>
</dbReference>
<dbReference type="RefSeq" id="WP_096181649.1">
    <property type="nucleotide sequence ID" value="NZ_SLZX01000026.1"/>
</dbReference>
<reference evidence="6" key="1">
    <citation type="submission" date="2017-07" db="EMBL/GenBank/DDBJ databases">
        <title>Draft genome sequence of Effusibacillus lacus strain skLN1.</title>
        <authorList>
            <person name="Watanabe M."/>
            <person name="Kojima H."/>
            <person name="Fukui M."/>
        </authorList>
    </citation>
    <scope>NUCLEOTIDE SEQUENCE [LARGE SCALE GENOMIC DNA]</scope>
    <source>
        <strain evidence="6">skLN1</strain>
    </source>
</reference>
<proteinExistence type="inferred from homology"/>
<dbReference type="OrthoDB" id="9776801at2"/>
<accession>A0A292YM05</accession>
<dbReference type="GO" id="GO:0055085">
    <property type="term" value="P:transmembrane transport"/>
    <property type="evidence" value="ECO:0007669"/>
    <property type="project" value="InterPro"/>
</dbReference>
<evidence type="ECO:0000256" key="1">
    <source>
        <dbReference type="ARBA" id="ARBA00009023"/>
    </source>
</evidence>
<gene>
    <name evidence="5" type="ORF">EFBL_1567</name>
</gene>
<keyword evidence="6" id="KW-1185">Reference proteome</keyword>
<dbReference type="GO" id="GO:0030288">
    <property type="term" value="C:outer membrane-bounded periplasmic space"/>
    <property type="evidence" value="ECO:0007669"/>
    <property type="project" value="InterPro"/>
</dbReference>
<keyword evidence="2" id="KW-0813">Transport</keyword>
<comment type="caution">
    <text evidence="5">The sequence shown here is derived from an EMBL/GenBank/DDBJ whole genome shotgun (WGS) entry which is preliminary data.</text>
</comment>
<comment type="similarity">
    <text evidence="1">Belongs to the bacterial solute-binding protein 7 family.</text>
</comment>
<protein>
    <submittedName>
        <fullName evidence="5">C4-dicarboxylate ABC transporter</fullName>
    </submittedName>
</protein>
<dbReference type="InterPro" id="IPR038404">
    <property type="entry name" value="TRAP_DctP_sf"/>
</dbReference>
<dbReference type="PANTHER" id="PTHR33376">
    <property type="match status" value="1"/>
</dbReference>
<dbReference type="Proteomes" id="UP000217785">
    <property type="component" value="Unassembled WGS sequence"/>
</dbReference>
<evidence type="ECO:0000256" key="2">
    <source>
        <dbReference type="ARBA" id="ARBA00022448"/>
    </source>
</evidence>
<dbReference type="AlphaFoldDB" id="A0A292YM05"/>
<dbReference type="Pfam" id="PF03480">
    <property type="entry name" value="DctP"/>
    <property type="match status" value="1"/>
</dbReference>
<sequence>MLPNRVLFTACVIILTLLSACSSNKATDYEQISENDKIVIRFSHVVGEDTPKGQAARLFAKLVKERTKGKVEVQVFSNSSLYKDSEELEALAQGRVQMIAPALSKLSDLVPELGVFDLPYLYSDLDGYHKVFDGKIGSLIADSVESKNMVSLAFWDSGFKQFTSNLRPIRKPEDLTGSTMRIMPSSVLDQQFSLLRVNPVQINFNDVYLALEQGKIHGQENTISNIYSKRFYRVQKYMTLSDHGYLGYLVVIDKKFWNRLPVEIQKVIKETMNEVTAWQRNQAVQIEKDKLKEIQDCRCIEITGLTADEKAAWRQLFRPLYQEMEQRLGSTFFSELQLQP</sequence>
<dbReference type="PANTHER" id="PTHR33376:SF7">
    <property type="entry name" value="C4-DICARBOXYLATE-BINDING PROTEIN DCTB"/>
    <property type="match status" value="1"/>
</dbReference>
<dbReference type="PIRSF" id="PIRSF006470">
    <property type="entry name" value="DctB"/>
    <property type="match status" value="1"/>
</dbReference>
<organism evidence="5 6">
    <name type="scientific">Effusibacillus lacus</name>
    <dbReference type="NCBI Taxonomy" id="1348429"/>
    <lineage>
        <taxon>Bacteria</taxon>
        <taxon>Bacillati</taxon>
        <taxon>Bacillota</taxon>
        <taxon>Bacilli</taxon>
        <taxon>Bacillales</taxon>
        <taxon>Alicyclobacillaceae</taxon>
        <taxon>Effusibacillus</taxon>
    </lineage>
</organism>
<dbReference type="EMBL" id="BDUF01000043">
    <property type="protein sequence ID" value="GAX89941.1"/>
    <property type="molecule type" value="Genomic_DNA"/>
</dbReference>
<dbReference type="Gene3D" id="3.40.190.170">
    <property type="entry name" value="Bacterial extracellular solute-binding protein, family 7"/>
    <property type="match status" value="1"/>
</dbReference>